<keyword evidence="3" id="KW-1185">Reference proteome</keyword>
<dbReference type="EMBL" id="BMZH01000001">
    <property type="protein sequence ID" value="GHA81913.1"/>
    <property type="molecule type" value="Genomic_DNA"/>
</dbReference>
<accession>A0A8J3CJZ9</accession>
<name>A0A8J3CJZ9_9PROT</name>
<gene>
    <name evidence="2" type="ORF">GCM10009069_01240</name>
</gene>
<evidence type="ECO:0000313" key="2">
    <source>
        <dbReference type="EMBL" id="GHA81913.1"/>
    </source>
</evidence>
<organism evidence="2 3">
    <name type="scientific">Algimonas arctica</name>
    <dbReference type="NCBI Taxonomy" id="1479486"/>
    <lineage>
        <taxon>Bacteria</taxon>
        <taxon>Pseudomonadati</taxon>
        <taxon>Pseudomonadota</taxon>
        <taxon>Alphaproteobacteria</taxon>
        <taxon>Maricaulales</taxon>
        <taxon>Robiginitomaculaceae</taxon>
        <taxon>Algimonas</taxon>
    </lineage>
</organism>
<comment type="caution">
    <text evidence="2">The sequence shown here is derived from an EMBL/GenBank/DDBJ whole genome shotgun (WGS) entry which is preliminary data.</text>
</comment>
<dbReference type="AlphaFoldDB" id="A0A8J3CJZ9"/>
<evidence type="ECO:0000256" key="1">
    <source>
        <dbReference type="SAM" id="Phobius"/>
    </source>
</evidence>
<keyword evidence="1" id="KW-1133">Transmembrane helix</keyword>
<keyword evidence="1" id="KW-0472">Membrane</keyword>
<proteinExistence type="predicted"/>
<feature type="transmembrane region" description="Helical" evidence="1">
    <location>
        <begin position="100"/>
        <end position="120"/>
    </location>
</feature>
<dbReference type="RefSeq" id="WP_189494301.1">
    <property type="nucleotide sequence ID" value="NZ_BMZH01000001.1"/>
</dbReference>
<keyword evidence="1" id="KW-0812">Transmembrane</keyword>
<sequence length="130" mass="14573">MPKLRLPLLLTRLSIFYFLLPWQLMRFMSPGAADGIAKKYYHMPGLNETVGYAIGAFWIILLIAFLLGFKKRISYGLVFLLHTGAIFVVLPAYIMGTDNFNQLFLAAIPAAAAMGLLYALRDQDTLLSLK</sequence>
<reference evidence="2" key="2">
    <citation type="submission" date="2020-09" db="EMBL/GenBank/DDBJ databases">
        <authorList>
            <person name="Sun Q."/>
            <person name="Kim S."/>
        </authorList>
    </citation>
    <scope>NUCLEOTIDE SEQUENCE</scope>
    <source>
        <strain evidence="2">KCTC 32513</strain>
    </source>
</reference>
<feature type="transmembrane region" description="Helical" evidence="1">
    <location>
        <begin position="49"/>
        <end position="69"/>
    </location>
</feature>
<protein>
    <submittedName>
        <fullName evidence="2">Uncharacterized protein</fullName>
    </submittedName>
</protein>
<dbReference type="Proteomes" id="UP000634004">
    <property type="component" value="Unassembled WGS sequence"/>
</dbReference>
<reference evidence="2" key="1">
    <citation type="journal article" date="2014" name="Int. J. Syst. Evol. Microbiol.">
        <title>Complete genome sequence of Corynebacterium casei LMG S-19264T (=DSM 44701T), isolated from a smear-ripened cheese.</title>
        <authorList>
            <consortium name="US DOE Joint Genome Institute (JGI-PGF)"/>
            <person name="Walter F."/>
            <person name="Albersmeier A."/>
            <person name="Kalinowski J."/>
            <person name="Ruckert C."/>
        </authorList>
    </citation>
    <scope>NUCLEOTIDE SEQUENCE</scope>
    <source>
        <strain evidence="2">KCTC 32513</strain>
    </source>
</reference>
<feature type="transmembrane region" description="Helical" evidence="1">
    <location>
        <begin position="76"/>
        <end position="94"/>
    </location>
</feature>
<evidence type="ECO:0000313" key="3">
    <source>
        <dbReference type="Proteomes" id="UP000634004"/>
    </source>
</evidence>